<name>A0ACB8DZQ4_DERSI</name>
<evidence type="ECO:0000313" key="2">
    <source>
        <dbReference type="Proteomes" id="UP000821865"/>
    </source>
</evidence>
<accession>A0ACB8DZQ4</accession>
<gene>
    <name evidence="1" type="ORF">HPB49_010844</name>
</gene>
<protein>
    <submittedName>
        <fullName evidence="1">Uncharacterized protein</fullName>
    </submittedName>
</protein>
<keyword evidence="2" id="KW-1185">Reference proteome</keyword>
<comment type="caution">
    <text evidence="1">The sequence shown here is derived from an EMBL/GenBank/DDBJ whole genome shotgun (WGS) entry which is preliminary data.</text>
</comment>
<sequence length="202" mass="21839">MGQLLMQCGCLGHRVDVCPTPGDVICRGYGAPSPDEQHQCTPKCILCGGQHLTPSKKCAQRFKIPYILRRRRSKRAKMAGADTADNFQASSTLGAQRRGRSRSRGRSASRGRSGSRSGSRGRACSRGRSGSRPRSSSRPGHDTSGRIRSRSRTSTALRSKKKLTLSWADKARGGREAPEATTCLAVRTTRTSSRSCAELTSS</sequence>
<evidence type="ECO:0000313" key="1">
    <source>
        <dbReference type="EMBL" id="KAH7979751.1"/>
    </source>
</evidence>
<dbReference type="EMBL" id="CM023470">
    <property type="protein sequence ID" value="KAH7979751.1"/>
    <property type="molecule type" value="Genomic_DNA"/>
</dbReference>
<proteinExistence type="predicted"/>
<reference evidence="1" key="1">
    <citation type="submission" date="2020-05" db="EMBL/GenBank/DDBJ databases">
        <title>Large-scale comparative analyses of tick genomes elucidate their genetic diversity and vector capacities.</title>
        <authorList>
            <person name="Jia N."/>
            <person name="Wang J."/>
            <person name="Shi W."/>
            <person name="Du L."/>
            <person name="Sun Y."/>
            <person name="Zhan W."/>
            <person name="Jiang J."/>
            <person name="Wang Q."/>
            <person name="Zhang B."/>
            <person name="Ji P."/>
            <person name="Sakyi L.B."/>
            <person name="Cui X."/>
            <person name="Yuan T."/>
            <person name="Jiang B."/>
            <person name="Yang W."/>
            <person name="Lam T.T.-Y."/>
            <person name="Chang Q."/>
            <person name="Ding S."/>
            <person name="Wang X."/>
            <person name="Zhu J."/>
            <person name="Ruan X."/>
            <person name="Zhao L."/>
            <person name="Wei J."/>
            <person name="Que T."/>
            <person name="Du C."/>
            <person name="Cheng J."/>
            <person name="Dai P."/>
            <person name="Han X."/>
            <person name="Huang E."/>
            <person name="Gao Y."/>
            <person name="Liu J."/>
            <person name="Shao H."/>
            <person name="Ye R."/>
            <person name="Li L."/>
            <person name="Wei W."/>
            <person name="Wang X."/>
            <person name="Wang C."/>
            <person name="Yang T."/>
            <person name="Huo Q."/>
            <person name="Li W."/>
            <person name="Guo W."/>
            <person name="Chen H."/>
            <person name="Zhou L."/>
            <person name="Ni X."/>
            <person name="Tian J."/>
            <person name="Zhou Y."/>
            <person name="Sheng Y."/>
            <person name="Liu T."/>
            <person name="Pan Y."/>
            <person name="Xia L."/>
            <person name="Li J."/>
            <person name="Zhao F."/>
            <person name="Cao W."/>
        </authorList>
    </citation>
    <scope>NUCLEOTIDE SEQUENCE</scope>
    <source>
        <strain evidence="1">Dsil-2018</strain>
    </source>
</reference>
<dbReference type="Proteomes" id="UP000821865">
    <property type="component" value="Chromosome 1"/>
</dbReference>
<organism evidence="1 2">
    <name type="scientific">Dermacentor silvarum</name>
    <name type="common">Tick</name>
    <dbReference type="NCBI Taxonomy" id="543639"/>
    <lineage>
        <taxon>Eukaryota</taxon>
        <taxon>Metazoa</taxon>
        <taxon>Ecdysozoa</taxon>
        <taxon>Arthropoda</taxon>
        <taxon>Chelicerata</taxon>
        <taxon>Arachnida</taxon>
        <taxon>Acari</taxon>
        <taxon>Parasitiformes</taxon>
        <taxon>Ixodida</taxon>
        <taxon>Ixodoidea</taxon>
        <taxon>Ixodidae</taxon>
        <taxon>Rhipicephalinae</taxon>
        <taxon>Dermacentor</taxon>
    </lineage>
</organism>